<accession>A0A067RP23</accession>
<organism evidence="1 2">
    <name type="scientific">Zootermopsis nevadensis</name>
    <name type="common">Dampwood termite</name>
    <dbReference type="NCBI Taxonomy" id="136037"/>
    <lineage>
        <taxon>Eukaryota</taxon>
        <taxon>Metazoa</taxon>
        <taxon>Ecdysozoa</taxon>
        <taxon>Arthropoda</taxon>
        <taxon>Hexapoda</taxon>
        <taxon>Insecta</taxon>
        <taxon>Pterygota</taxon>
        <taxon>Neoptera</taxon>
        <taxon>Polyneoptera</taxon>
        <taxon>Dictyoptera</taxon>
        <taxon>Blattodea</taxon>
        <taxon>Blattoidea</taxon>
        <taxon>Termitoidae</taxon>
        <taxon>Termopsidae</taxon>
        <taxon>Zootermopsis</taxon>
    </lineage>
</organism>
<proteinExistence type="predicted"/>
<name>A0A067RP23_ZOONE</name>
<sequence>MAGNSVADTDIMLNKLQCSVNITFISTGKPKNSCDSFYCVGLEPSPQYLRGMPVCPERVSRISPRHGASETQLTPRGPHFTLSTSRLKGCHLLVTQREEFLGVRSLADVVTSHCRDLPSSWLHVQM</sequence>
<evidence type="ECO:0000313" key="2">
    <source>
        <dbReference type="Proteomes" id="UP000027135"/>
    </source>
</evidence>
<dbReference type="Proteomes" id="UP000027135">
    <property type="component" value="Unassembled WGS sequence"/>
</dbReference>
<dbReference type="InParanoid" id="A0A067RP23"/>
<evidence type="ECO:0000313" key="1">
    <source>
        <dbReference type="EMBL" id="KDR22370.1"/>
    </source>
</evidence>
<dbReference type="AlphaFoldDB" id="A0A067RP23"/>
<dbReference type="EMBL" id="KK852509">
    <property type="protein sequence ID" value="KDR22370.1"/>
    <property type="molecule type" value="Genomic_DNA"/>
</dbReference>
<reference evidence="1 2" key="1">
    <citation type="journal article" date="2014" name="Nat. Commun.">
        <title>Molecular traces of alternative social organization in a termite genome.</title>
        <authorList>
            <person name="Terrapon N."/>
            <person name="Li C."/>
            <person name="Robertson H.M."/>
            <person name="Ji L."/>
            <person name="Meng X."/>
            <person name="Booth W."/>
            <person name="Chen Z."/>
            <person name="Childers C.P."/>
            <person name="Glastad K.M."/>
            <person name="Gokhale K."/>
            <person name="Gowin J."/>
            <person name="Gronenberg W."/>
            <person name="Hermansen R.A."/>
            <person name="Hu H."/>
            <person name="Hunt B.G."/>
            <person name="Huylmans A.K."/>
            <person name="Khalil S.M."/>
            <person name="Mitchell R.D."/>
            <person name="Munoz-Torres M.C."/>
            <person name="Mustard J.A."/>
            <person name="Pan H."/>
            <person name="Reese J.T."/>
            <person name="Scharf M.E."/>
            <person name="Sun F."/>
            <person name="Vogel H."/>
            <person name="Xiao J."/>
            <person name="Yang W."/>
            <person name="Yang Z."/>
            <person name="Yang Z."/>
            <person name="Zhou J."/>
            <person name="Zhu J."/>
            <person name="Brent C.S."/>
            <person name="Elsik C.G."/>
            <person name="Goodisman M.A."/>
            <person name="Liberles D.A."/>
            <person name="Roe R.M."/>
            <person name="Vargo E.L."/>
            <person name="Vilcinskas A."/>
            <person name="Wang J."/>
            <person name="Bornberg-Bauer E."/>
            <person name="Korb J."/>
            <person name="Zhang G."/>
            <person name="Liebig J."/>
        </authorList>
    </citation>
    <scope>NUCLEOTIDE SEQUENCE [LARGE SCALE GENOMIC DNA]</scope>
    <source>
        <tissue evidence="1">Whole organism</tissue>
    </source>
</reference>
<gene>
    <name evidence="1" type="ORF">L798_01081</name>
</gene>
<protein>
    <submittedName>
        <fullName evidence="1">Uncharacterized protein</fullName>
    </submittedName>
</protein>
<keyword evidence="2" id="KW-1185">Reference proteome</keyword>